<accession>A0A2N5M1L5</accession>
<protein>
    <submittedName>
        <fullName evidence="1">Uncharacterized protein</fullName>
    </submittedName>
</protein>
<dbReference type="EMBL" id="PGUY01000063">
    <property type="protein sequence ID" value="PLT28173.1"/>
    <property type="molecule type" value="Genomic_DNA"/>
</dbReference>
<comment type="caution">
    <text evidence="1">The sequence shown here is derived from an EMBL/GenBank/DDBJ whole genome shotgun (WGS) entry which is preliminary data.</text>
</comment>
<sequence length="118" mass="13563">MKIDGEVRKISSNELVIYDIELTEYIERKIAVLKLQTREPIIGESELLGIYNAIRGANITGPKARDIHKTSLQNIQRKNLCVMCNQPVSDKVATYCLTNKIFNGQIYCYDHQKRFSDI</sequence>
<evidence type="ECO:0000313" key="1">
    <source>
        <dbReference type="EMBL" id="PLT28173.1"/>
    </source>
</evidence>
<reference evidence="1 2" key="1">
    <citation type="submission" date="2017-11" db="EMBL/GenBank/DDBJ databases">
        <title>Comparitive Functional Genomics of Dry Heat Resistant strains isolated from the Viking Spacecraft.</title>
        <authorList>
            <person name="Seuylemezian A."/>
            <person name="Cooper K."/>
            <person name="Vaishampayan P."/>
        </authorList>
    </citation>
    <scope>NUCLEOTIDE SEQUENCE [LARGE SCALE GENOMIC DNA]</scope>
    <source>
        <strain evidence="1 2">V1-29</strain>
    </source>
</reference>
<keyword evidence="2" id="KW-1185">Reference proteome</keyword>
<dbReference type="Proteomes" id="UP000234748">
    <property type="component" value="Unassembled WGS sequence"/>
</dbReference>
<name>A0A2N5M1L5_9BACI</name>
<organism evidence="1 2">
    <name type="scientific">Peribacillus deserti</name>
    <dbReference type="NCBI Taxonomy" id="673318"/>
    <lineage>
        <taxon>Bacteria</taxon>
        <taxon>Bacillati</taxon>
        <taxon>Bacillota</taxon>
        <taxon>Bacilli</taxon>
        <taxon>Bacillales</taxon>
        <taxon>Bacillaceae</taxon>
        <taxon>Peribacillus</taxon>
    </lineage>
</organism>
<proteinExistence type="predicted"/>
<gene>
    <name evidence="1" type="ORF">CUU66_19705</name>
</gene>
<dbReference type="AlphaFoldDB" id="A0A2N5M1L5"/>
<evidence type="ECO:0000313" key="2">
    <source>
        <dbReference type="Proteomes" id="UP000234748"/>
    </source>
</evidence>